<dbReference type="EMBL" id="AVOT02017244">
    <property type="protein sequence ID" value="MBW0503239.1"/>
    <property type="molecule type" value="Genomic_DNA"/>
</dbReference>
<organism evidence="2 3">
    <name type="scientific">Austropuccinia psidii MF-1</name>
    <dbReference type="NCBI Taxonomy" id="1389203"/>
    <lineage>
        <taxon>Eukaryota</taxon>
        <taxon>Fungi</taxon>
        <taxon>Dikarya</taxon>
        <taxon>Basidiomycota</taxon>
        <taxon>Pucciniomycotina</taxon>
        <taxon>Pucciniomycetes</taxon>
        <taxon>Pucciniales</taxon>
        <taxon>Sphaerophragmiaceae</taxon>
        <taxon>Austropuccinia</taxon>
    </lineage>
</organism>
<dbReference type="Proteomes" id="UP000765509">
    <property type="component" value="Unassembled WGS sequence"/>
</dbReference>
<reference evidence="2" key="1">
    <citation type="submission" date="2021-03" db="EMBL/GenBank/DDBJ databases">
        <title>Draft genome sequence of rust myrtle Austropuccinia psidii MF-1, a brazilian biotype.</title>
        <authorList>
            <person name="Quecine M.C."/>
            <person name="Pachon D.M.R."/>
            <person name="Bonatelli M.L."/>
            <person name="Correr F.H."/>
            <person name="Franceschini L.M."/>
            <person name="Leite T.F."/>
            <person name="Margarido G.R.A."/>
            <person name="Almeida C.A."/>
            <person name="Ferrarezi J.A."/>
            <person name="Labate C.A."/>
        </authorList>
    </citation>
    <scope>NUCLEOTIDE SEQUENCE</scope>
    <source>
        <strain evidence="2">MF-1</strain>
    </source>
</reference>
<proteinExistence type="predicted"/>
<comment type="caution">
    <text evidence="2">The sequence shown here is derived from an EMBL/GenBank/DDBJ whole genome shotgun (WGS) entry which is preliminary data.</text>
</comment>
<dbReference type="Gene3D" id="1.10.10.10">
    <property type="entry name" value="Winged helix-like DNA-binding domain superfamily/Winged helix DNA-binding domain"/>
    <property type="match status" value="1"/>
</dbReference>
<keyword evidence="1" id="KW-0812">Transmembrane</keyword>
<evidence type="ECO:0000256" key="1">
    <source>
        <dbReference type="SAM" id="Phobius"/>
    </source>
</evidence>
<keyword evidence="1" id="KW-1133">Transmembrane helix</keyword>
<evidence type="ECO:0000313" key="2">
    <source>
        <dbReference type="EMBL" id="MBW0503239.1"/>
    </source>
</evidence>
<accession>A0A9Q3DH30</accession>
<dbReference type="InterPro" id="IPR036388">
    <property type="entry name" value="WH-like_DNA-bd_sf"/>
</dbReference>
<evidence type="ECO:0000313" key="3">
    <source>
        <dbReference type="Proteomes" id="UP000765509"/>
    </source>
</evidence>
<gene>
    <name evidence="2" type="ORF">O181_042954</name>
</gene>
<dbReference type="AlphaFoldDB" id="A0A9Q3DH30"/>
<protein>
    <submittedName>
        <fullName evidence="2">Uncharacterized protein</fullName>
    </submittedName>
</protein>
<feature type="transmembrane region" description="Helical" evidence="1">
    <location>
        <begin position="16"/>
        <end position="35"/>
    </location>
</feature>
<keyword evidence="3" id="KW-1185">Reference proteome</keyword>
<name>A0A9Q3DH30_9BASI</name>
<keyword evidence="1" id="KW-0472">Membrane</keyword>
<dbReference type="OrthoDB" id="2444439at2759"/>
<sequence length="114" mass="12713">MVVSNHLHPPLSLCHILNSLLAFLIVEYYFILINLSTSPIIPQMPYLDVETQGQLVGMHQAGLSFRAIAELNNLPLTTIYKTFQKYQEIGTVTTQKKLADQQNSMIVIGNNLAG</sequence>